<proteinExistence type="predicted"/>
<evidence type="ECO:0000313" key="4">
    <source>
        <dbReference type="Proteomes" id="UP000636709"/>
    </source>
</evidence>
<feature type="domain" description="DUF4220" evidence="2">
    <location>
        <begin position="58"/>
        <end position="353"/>
    </location>
</feature>
<feature type="transmembrane region" description="Helical" evidence="1">
    <location>
        <begin position="146"/>
        <end position="163"/>
    </location>
</feature>
<feature type="transmembrane region" description="Helical" evidence="1">
    <location>
        <begin position="270"/>
        <end position="289"/>
    </location>
</feature>
<dbReference type="AlphaFoldDB" id="A0A835AR33"/>
<dbReference type="OrthoDB" id="695796at2759"/>
<feature type="transmembrane region" description="Helical" evidence="1">
    <location>
        <begin position="17"/>
        <end position="36"/>
    </location>
</feature>
<sequence length="361" mass="40246">MGGINPLVAVARFWGKWGLRISVLGSLAVYVVMAILSGARRRSSASLLLWVVPWILGAAYQGADMAAASAIGSLSLCDSNASEAAEQQLIAFLLLHLAGPDNMTASTLEDNTLSVRKFVEMTLQYFGIFSAITSYLYYGGGHNSRVLFNASFIMVLVGWFRYVERAGAQLLAKWLFTNSVAMGTSEEDEDLSSRRLDDMEALLLAQDLFHIWRRALADASVEPESASHRTGEKIFSLGWESMCKVVEMELSLMYLYTKAMMARVSWPFNVILRLVSPPATAAAASLFWIHHKSDNGGRINGSFYGITYLLLGAAFAMDVVWLLRALGSIWTYYFLKMRAWPWLHHHMLCSGRWLRLHHAVV</sequence>
<keyword evidence="1" id="KW-0812">Transmembrane</keyword>
<organism evidence="3 4">
    <name type="scientific">Digitaria exilis</name>
    <dbReference type="NCBI Taxonomy" id="1010633"/>
    <lineage>
        <taxon>Eukaryota</taxon>
        <taxon>Viridiplantae</taxon>
        <taxon>Streptophyta</taxon>
        <taxon>Embryophyta</taxon>
        <taxon>Tracheophyta</taxon>
        <taxon>Spermatophyta</taxon>
        <taxon>Magnoliopsida</taxon>
        <taxon>Liliopsida</taxon>
        <taxon>Poales</taxon>
        <taxon>Poaceae</taxon>
        <taxon>PACMAD clade</taxon>
        <taxon>Panicoideae</taxon>
        <taxon>Panicodae</taxon>
        <taxon>Paniceae</taxon>
        <taxon>Anthephorinae</taxon>
        <taxon>Digitaria</taxon>
    </lineage>
</organism>
<gene>
    <name evidence="3" type="ORF">HU200_051037</name>
</gene>
<evidence type="ECO:0000256" key="1">
    <source>
        <dbReference type="SAM" id="Phobius"/>
    </source>
</evidence>
<name>A0A835AR33_9POAL</name>
<keyword evidence="1" id="KW-1133">Transmembrane helix</keyword>
<protein>
    <recommendedName>
        <fullName evidence="2">DUF4220 domain-containing protein</fullName>
    </recommendedName>
</protein>
<evidence type="ECO:0000259" key="2">
    <source>
        <dbReference type="Pfam" id="PF13968"/>
    </source>
</evidence>
<dbReference type="PANTHER" id="PTHR31325">
    <property type="entry name" value="OS01G0798800 PROTEIN-RELATED"/>
    <property type="match status" value="1"/>
</dbReference>
<dbReference type="Pfam" id="PF13968">
    <property type="entry name" value="DUF4220"/>
    <property type="match status" value="1"/>
</dbReference>
<feature type="transmembrane region" description="Helical" evidence="1">
    <location>
        <begin position="309"/>
        <end position="335"/>
    </location>
</feature>
<evidence type="ECO:0000313" key="3">
    <source>
        <dbReference type="EMBL" id="KAF8669861.1"/>
    </source>
</evidence>
<reference evidence="3" key="1">
    <citation type="submission" date="2020-07" db="EMBL/GenBank/DDBJ databases">
        <title>Genome sequence and genetic diversity analysis of an under-domesticated orphan crop, white fonio (Digitaria exilis).</title>
        <authorList>
            <person name="Bennetzen J.L."/>
            <person name="Chen S."/>
            <person name="Ma X."/>
            <person name="Wang X."/>
            <person name="Yssel A.E.J."/>
            <person name="Chaluvadi S.R."/>
            <person name="Johnson M."/>
            <person name="Gangashetty P."/>
            <person name="Hamidou F."/>
            <person name="Sanogo M.D."/>
            <person name="Zwaenepoel A."/>
            <person name="Wallace J."/>
            <person name="Van De Peer Y."/>
            <person name="Van Deynze A."/>
        </authorList>
    </citation>
    <scope>NUCLEOTIDE SEQUENCE</scope>
    <source>
        <tissue evidence="3">Leaves</tissue>
    </source>
</reference>
<keyword evidence="4" id="KW-1185">Reference proteome</keyword>
<dbReference type="EMBL" id="JACEFO010002268">
    <property type="protein sequence ID" value="KAF8669861.1"/>
    <property type="molecule type" value="Genomic_DNA"/>
</dbReference>
<comment type="caution">
    <text evidence="3">The sequence shown here is derived from an EMBL/GenBank/DDBJ whole genome shotgun (WGS) entry which is preliminary data.</text>
</comment>
<accession>A0A835AR33</accession>
<dbReference type="Proteomes" id="UP000636709">
    <property type="component" value="Unassembled WGS sequence"/>
</dbReference>
<keyword evidence="1" id="KW-0472">Membrane</keyword>
<dbReference type="InterPro" id="IPR025315">
    <property type="entry name" value="DUF4220"/>
</dbReference>